<feature type="compositionally biased region" description="Polar residues" evidence="1">
    <location>
        <begin position="234"/>
        <end position="245"/>
    </location>
</feature>
<keyword evidence="3" id="KW-1185">Reference proteome</keyword>
<dbReference type="Proteomes" id="UP001357485">
    <property type="component" value="Unassembled WGS sequence"/>
</dbReference>
<accession>A0ABR0M7S0</accession>
<evidence type="ECO:0000256" key="1">
    <source>
        <dbReference type="SAM" id="MobiDB-lite"/>
    </source>
</evidence>
<dbReference type="EMBL" id="JAVRRA010000153">
    <property type="protein sequence ID" value="KAK5291708.1"/>
    <property type="molecule type" value="Genomic_DNA"/>
</dbReference>
<organism evidence="2 3">
    <name type="scientific">Cryomyces antarcticus</name>
    <dbReference type="NCBI Taxonomy" id="329879"/>
    <lineage>
        <taxon>Eukaryota</taxon>
        <taxon>Fungi</taxon>
        <taxon>Dikarya</taxon>
        <taxon>Ascomycota</taxon>
        <taxon>Pezizomycotina</taxon>
        <taxon>Dothideomycetes</taxon>
        <taxon>Dothideomycetes incertae sedis</taxon>
        <taxon>Cryomyces</taxon>
    </lineage>
</organism>
<gene>
    <name evidence="2" type="ORF">LTR16_002147</name>
</gene>
<proteinExistence type="predicted"/>
<name>A0ABR0M7S0_9PEZI</name>
<evidence type="ECO:0000313" key="3">
    <source>
        <dbReference type="Proteomes" id="UP001357485"/>
    </source>
</evidence>
<feature type="region of interest" description="Disordered" evidence="1">
    <location>
        <begin position="223"/>
        <end position="256"/>
    </location>
</feature>
<protein>
    <submittedName>
        <fullName evidence="2">Uncharacterized protein</fullName>
    </submittedName>
</protein>
<evidence type="ECO:0000313" key="2">
    <source>
        <dbReference type="EMBL" id="KAK5291708.1"/>
    </source>
</evidence>
<feature type="compositionally biased region" description="Basic and acidic residues" evidence="1">
    <location>
        <begin position="246"/>
        <end position="256"/>
    </location>
</feature>
<reference evidence="2 3" key="1">
    <citation type="submission" date="2023-08" db="EMBL/GenBank/DDBJ databases">
        <title>Black Yeasts Isolated from many extreme environments.</title>
        <authorList>
            <person name="Coleine C."/>
            <person name="Stajich J.E."/>
            <person name="Selbmann L."/>
        </authorList>
    </citation>
    <scope>NUCLEOTIDE SEQUENCE [LARGE SCALE GENOMIC DNA]</scope>
    <source>
        <strain evidence="2 3">CCFEE 536</strain>
    </source>
</reference>
<comment type="caution">
    <text evidence="2">The sequence shown here is derived from an EMBL/GenBank/DDBJ whole genome shotgun (WGS) entry which is preliminary data.</text>
</comment>
<feature type="non-terminal residue" evidence="2">
    <location>
        <position position="1"/>
    </location>
</feature>
<sequence>SMPFDLGGVNLNSVPAFPAFTIGTLRRDGAVFQGQRDMGPFGAYAPQGHTPYFTHPALNQSLSAPNFGNYANEHSAGQDIPLGMQHSASYNNVNNASYAPHLGGTVYFPFGAPHNESIDSVNAAASSQTSTMPYMGTYGSQEAFSNADYVGGFGSGGLDTVGYGFPDNSQGLGVVQNNGIDFQAAMNEHALANNGLNITLTPEEMDDEEQGFGVFTRALQQTHADDDDEMPFNEFTSSEQYTNPENWKDTFSNKKT</sequence>